<evidence type="ECO:0000256" key="4">
    <source>
        <dbReference type="ARBA" id="ARBA00022807"/>
    </source>
</evidence>
<evidence type="ECO:0000256" key="5">
    <source>
        <dbReference type="ARBA" id="ARBA00023157"/>
    </source>
</evidence>
<sequence length="359" mass="40241">MASITITSLLFFSLITLSLAMDTSMRSNEEVMTMYEEWLVKHHKVYNGLGEKDQRFEIFKDNLGFIDEHNAQNYTYKVGLNKFADTTNEEYRNMYLGTKNDAKRNVMKIKITTGHRYAFNSGDRLPVHVDWRSKGAVAHIKDQGSCGSCWAFSTIATVEAINKIVTGKLVSLSEQELVDCDRAFNEGCNGGLMDYAFEFIVENGGIDTEQDYPYKGFEGRCDPTRKNAKVVSIDGYEDVPAYNENALKKAVFHQPVSVAIEAGGRALQLYQSGVFTGRCGTNLDHGVVVVGYGFENGVDYWLVRNSWGTNWGEDGYFKLERNVKKINTGKCGIAMQASYPVKYGQNSAYENNEELVSSA</sequence>
<keyword evidence="4" id="KW-0788">Thiol protease</keyword>
<dbReference type="InterPro" id="IPR000169">
    <property type="entry name" value="Pept_cys_AS"/>
</dbReference>
<dbReference type="GO" id="GO:0008234">
    <property type="term" value="F:cysteine-type peptidase activity"/>
    <property type="evidence" value="ECO:0007669"/>
    <property type="project" value="UniProtKB-KW"/>
</dbReference>
<organism evidence="10">
    <name type="scientific">Medicago truncatula</name>
    <name type="common">Barrel medic</name>
    <name type="synonym">Medicago tribuloides</name>
    <dbReference type="NCBI Taxonomy" id="3880"/>
    <lineage>
        <taxon>Eukaryota</taxon>
        <taxon>Viridiplantae</taxon>
        <taxon>Streptophyta</taxon>
        <taxon>Embryophyta</taxon>
        <taxon>Tracheophyta</taxon>
        <taxon>Spermatophyta</taxon>
        <taxon>Magnoliopsida</taxon>
        <taxon>eudicotyledons</taxon>
        <taxon>Gunneridae</taxon>
        <taxon>Pentapetalae</taxon>
        <taxon>rosids</taxon>
        <taxon>fabids</taxon>
        <taxon>Fabales</taxon>
        <taxon>Fabaceae</taxon>
        <taxon>Papilionoideae</taxon>
        <taxon>50 kb inversion clade</taxon>
        <taxon>NPAAA clade</taxon>
        <taxon>Hologalegina</taxon>
        <taxon>IRL clade</taxon>
        <taxon>Trifolieae</taxon>
        <taxon>Medicago</taxon>
    </lineage>
</organism>
<dbReference type="MEROPS" id="C01.029"/>
<dbReference type="InterPro" id="IPR038765">
    <property type="entry name" value="Papain-like_cys_pep_sf"/>
</dbReference>
<dbReference type="InterPro" id="IPR025660">
    <property type="entry name" value="Pept_his_AS"/>
</dbReference>
<dbReference type="EMBL" id="BT147943">
    <property type="protein sequence ID" value="AFK47737.1"/>
    <property type="molecule type" value="mRNA"/>
</dbReference>
<dbReference type="InterPro" id="IPR039417">
    <property type="entry name" value="Peptidase_C1A_papain-like"/>
</dbReference>
<comment type="similarity">
    <text evidence="1">Belongs to the peptidase C1 family.</text>
</comment>
<dbReference type="InterPro" id="IPR013201">
    <property type="entry name" value="Prot_inhib_I29"/>
</dbReference>
<keyword evidence="6" id="KW-0325">Glycoprotein</keyword>
<dbReference type="InterPro" id="IPR000668">
    <property type="entry name" value="Peptidase_C1A_C"/>
</dbReference>
<keyword evidence="5" id="KW-1015">Disulfide bond</keyword>
<dbReference type="InterPro" id="IPR013128">
    <property type="entry name" value="Peptidase_C1A"/>
</dbReference>
<evidence type="ECO:0000313" key="10">
    <source>
        <dbReference type="EMBL" id="AFK47737.1"/>
    </source>
</evidence>
<reference evidence="10" key="1">
    <citation type="submission" date="2012-05" db="EMBL/GenBank/DDBJ databases">
        <authorList>
            <person name="Krishnakumar V."/>
            <person name="Cheung F."/>
            <person name="Xiao Y."/>
            <person name="Chan A."/>
            <person name="Moskal W.A."/>
            <person name="Town C.D."/>
        </authorList>
    </citation>
    <scope>NUCLEOTIDE SEQUENCE</scope>
</reference>
<dbReference type="PROSITE" id="PS00139">
    <property type="entry name" value="THIOL_PROTEASE_CYS"/>
    <property type="match status" value="1"/>
</dbReference>
<dbReference type="Pfam" id="PF00112">
    <property type="entry name" value="Peptidase_C1"/>
    <property type="match status" value="1"/>
</dbReference>
<evidence type="ECO:0000256" key="7">
    <source>
        <dbReference type="SAM" id="SignalP"/>
    </source>
</evidence>
<evidence type="ECO:0000256" key="1">
    <source>
        <dbReference type="ARBA" id="ARBA00008455"/>
    </source>
</evidence>
<dbReference type="AlphaFoldDB" id="I3T5E5"/>
<dbReference type="SMART" id="SM00645">
    <property type="entry name" value="Pept_C1"/>
    <property type="match status" value="1"/>
</dbReference>
<keyword evidence="2" id="KW-0645">Protease</keyword>
<feature type="signal peptide" evidence="7">
    <location>
        <begin position="1"/>
        <end position="20"/>
    </location>
</feature>
<evidence type="ECO:0000256" key="6">
    <source>
        <dbReference type="ARBA" id="ARBA00023180"/>
    </source>
</evidence>
<feature type="domain" description="Cathepsin propeptide inhibitor" evidence="9">
    <location>
        <begin position="35"/>
        <end position="91"/>
    </location>
</feature>
<dbReference type="PROSITE" id="PS00640">
    <property type="entry name" value="THIOL_PROTEASE_ASN"/>
    <property type="match status" value="1"/>
</dbReference>
<evidence type="ECO:0000259" key="8">
    <source>
        <dbReference type="SMART" id="SM00645"/>
    </source>
</evidence>
<feature type="domain" description="Peptidase C1A papain C-terminal" evidence="8">
    <location>
        <begin position="125"/>
        <end position="341"/>
    </location>
</feature>
<dbReference type="GO" id="GO:0006508">
    <property type="term" value="P:proteolysis"/>
    <property type="evidence" value="ECO:0007669"/>
    <property type="project" value="UniProtKB-KW"/>
</dbReference>
<dbReference type="InterPro" id="IPR025661">
    <property type="entry name" value="Pept_asp_AS"/>
</dbReference>
<dbReference type="PANTHER" id="PTHR12411">
    <property type="entry name" value="CYSTEINE PROTEASE FAMILY C1-RELATED"/>
    <property type="match status" value="1"/>
</dbReference>
<protein>
    <recommendedName>
        <fullName evidence="11">Actinidain</fullName>
    </recommendedName>
</protein>
<dbReference type="Pfam" id="PF08246">
    <property type="entry name" value="Inhibitor_I29"/>
    <property type="match status" value="1"/>
</dbReference>
<dbReference type="FunFam" id="3.90.70.10:FF:000068">
    <property type="entry name" value="Cysteine protease 1"/>
    <property type="match status" value="1"/>
</dbReference>
<accession>I3T5E5</accession>
<evidence type="ECO:0000256" key="3">
    <source>
        <dbReference type="ARBA" id="ARBA00022801"/>
    </source>
</evidence>
<dbReference type="ExpressionAtlas" id="I3T5E5">
    <property type="expression patterns" value="differential"/>
</dbReference>
<name>I3T5E5_MEDTR</name>
<evidence type="ECO:0000259" key="9">
    <source>
        <dbReference type="SMART" id="SM00848"/>
    </source>
</evidence>
<dbReference type="PRINTS" id="PR00705">
    <property type="entry name" value="PAPAIN"/>
</dbReference>
<keyword evidence="3" id="KW-0378">Hydrolase</keyword>
<dbReference type="CDD" id="cd02248">
    <property type="entry name" value="Peptidase_C1A"/>
    <property type="match status" value="1"/>
</dbReference>
<dbReference type="SUPFAM" id="SSF54001">
    <property type="entry name" value="Cysteine proteinases"/>
    <property type="match status" value="1"/>
</dbReference>
<dbReference type="PROSITE" id="PS00639">
    <property type="entry name" value="THIOL_PROTEASE_HIS"/>
    <property type="match status" value="1"/>
</dbReference>
<evidence type="ECO:0008006" key="11">
    <source>
        <dbReference type="Google" id="ProtNLM"/>
    </source>
</evidence>
<proteinExistence type="evidence at transcript level"/>
<evidence type="ECO:0000256" key="2">
    <source>
        <dbReference type="ARBA" id="ARBA00022670"/>
    </source>
</evidence>
<dbReference type="SMART" id="SM00848">
    <property type="entry name" value="Inhibitor_I29"/>
    <property type="match status" value="1"/>
</dbReference>
<feature type="chain" id="PRO_5018589736" description="Actinidain" evidence="7">
    <location>
        <begin position="21"/>
        <end position="359"/>
    </location>
</feature>
<keyword evidence="7" id="KW-0732">Signal</keyword>
<dbReference type="Gene3D" id="3.90.70.10">
    <property type="entry name" value="Cysteine proteinases"/>
    <property type="match status" value="1"/>
</dbReference>